<dbReference type="InterPro" id="IPR020846">
    <property type="entry name" value="MFS_dom"/>
</dbReference>
<dbReference type="PROSITE" id="PS51257">
    <property type="entry name" value="PROKAR_LIPOPROTEIN"/>
    <property type="match status" value="1"/>
</dbReference>
<evidence type="ECO:0000256" key="5">
    <source>
        <dbReference type="ARBA" id="ARBA00023136"/>
    </source>
</evidence>
<evidence type="ECO:0000313" key="8">
    <source>
        <dbReference type="EMBL" id="GGC94469.1"/>
    </source>
</evidence>
<dbReference type="RefSeq" id="WP_088269762.1">
    <property type="nucleotide sequence ID" value="NZ_BMKI01000005.1"/>
</dbReference>
<feature type="transmembrane region" description="Helical" evidence="6">
    <location>
        <begin position="252"/>
        <end position="272"/>
    </location>
</feature>
<feature type="transmembrane region" description="Helical" evidence="6">
    <location>
        <begin position="50"/>
        <end position="70"/>
    </location>
</feature>
<dbReference type="CDD" id="cd17319">
    <property type="entry name" value="MFS_ExuT_GudP_like"/>
    <property type="match status" value="1"/>
</dbReference>
<dbReference type="InterPro" id="IPR050382">
    <property type="entry name" value="MFS_Na/Anion_cotransporter"/>
</dbReference>
<feature type="transmembrane region" description="Helical" evidence="6">
    <location>
        <begin position="215"/>
        <end position="232"/>
    </location>
</feature>
<keyword evidence="4 6" id="KW-1133">Transmembrane helix</keyword>
<feature type="transmembrane region" description="Helical" evidence="6">
    <location>
        <begin position="284"/>
        <end position="303"/>
    </location>
</feature>
<evidence type="ECO:0000259" key="7">
    <source>
        <dbReference type="PROSITE" id="PS50850"/>
    </source>
</evidence>
<gene>
    <name evidence="8" type="ORF">GCM10011573_25170</name>
</gene>
<feature type="transmembrane region" description="Helical" evidence="6">
    <location>
        <begin position="169"/>
        <end position="187"/>
    </location>
</feature>
<dbReference type="Gene3D" id="1.20.1250.20">
    <property type="entry name" value="MFS general substrate transporter like domains"/>
    <property type="match status" value="2"/>
</dbReference>
<evidence type="ECO:0000313" key="9">
    <source>
        <dbReference type="Proteomes" id="UP000630615"/>
    </source>
</evidence>
<dbReference type="EMBL" id="BMKI01000005">
    <property type="protein sequence ID" value="GGC94469.1"/>
    <property type="molecule type" value="Genomic_DNA"/>
</dbReference>
<feature type="transmembrane region" description="Helical" evidence="6">
    <location>
        <begin position="141"/>
        <end position="163"/>
    </location>
</feature>
<keyword evidence="5 6" id="KW-0472">Membrane</keyword>
<comment type="caution">
    <text evidence="8">The sequence shown here is derived from an EMBL/GenBank/DDBJ whole genome shotgun (WGS) entry which is preliminary data.</text>
</comment>
<evidence type="ECO:0000256" key="6">
    <source>
        <dbReference type="SAM" id="Phobius"/>
    </source>
</evidence>
<accession>A0ABQ1PCD6</accession>
<feature type="transmembrane region" description="Helical" evidence="6">
    <location>
        <begin position="82"/>
        <end position="105"/>
    </location>
</feature>
<name>A0ABQ1PCD6_9ENTE</name>
<protein>
    <submittedName>
        <fullName evidence="8">MFS transporter</fullName>
    </submittedName>
</protein>
<evidence type="ECO:0000256" key="1">
    <source>
        <dbReference type="ARBA" id="ARBA00004651"/>
    </source>
</evidence>
<sequence>MEKRGSRNVVWMLTAIFLGYSCIYVDKMTIGMSLVTIATDLGFDPQQKGLILSAFFLGYTIFQIPFGYLSNKIGTRKMMITSVFLVGIFLCLFGFGFSLLYLIMVRFMTGAVAHSGYPSSVSTFISQELPLEKRGPAQSTMIASSGFASIIGPLLIAPLLVMIGWHKTYYLLGVLVMLIAVMMYFVIPKEFGGVKKQLQNKQSISFKEVLKDRNVWVMIFAAFFINAAVYGLNGWMATYLVEAHGLALTQTAYVSAVIGLFTMVAAMGGGVLVNKYFMGREKYVILVATIGGGAFSILVSLVGSFVASMLFLALAVAAASLAFATLMSIPLKIFPSDEVSAKYATINAVGVSGGFVAPTIIGALIQLSQGNFFSSFIFIAVSFVVSGFITLMVQRKGEA</sequence>
<dbReference type="InterPro" id="IPR011701">
    <property type="entry name" value="MFS"/>
</dbReference>
<feature type="transmembrane region" description="Helical" evidence="6">
    <location>
        <begin position="9"/>
        <end position="30"/>
    </location>
</feature>
<evidence type="ECO:0000256" key="2">
    <source>
        <dbReference type="ARBA" id="ARBA00022448"/>
    </source>
</evidence>
<dbReference type="SUPFAM" id="SSF103473">
    <property type="entry name" value="MFS general substrate transporter"/>
    <property type="match status" value="1"/>
</dbReference>
<reference evidence="9" key="1">
    <citation type="journal article" date="2019" name="Int. J. Syst. Evol. Microbiol.">
        <title>The Global Catalogue of Microorganisms (GCM) 10K type strain sequencing project: providing services to taxonomists for standard genome sequencing and annotation.</title>
        <authorList>
            <consortium name="The Broad Institute Genomics Platform"/>
            <consortium name="The Broad Institute Genome Sequencing Center for Infectious Disease"/>
            <person name="Wu L."/>
            <person name="Ma J."/>
        </authorList>
    </citation>
    <scope>NUCLEOTIDE SEQUENCE [LARGE SCALE GENOMIC DNA]</scope>
    <source>
        <strain evidence="9">CGMCC 1.15942</strain>
    </source>
</reference>
<dbReference type="InterPro" id="IPR036259">
    <property type="entry name" value="MFS_trans_sf"/>
</dbReference>
<evidence type="ECO:0000256" key="3">
    <source>
        <dbReference type="ARBA" id="ARBA00022692"/>
    </source>
</evidence>
<keyword evidence="9" id="KW-1185">Reference proteome</keyword>
<dbReference type="Proteomes" id="UP000630615">
    <property type="component" value="Unassembled WGS sequence"/>
</dbReference>
<dbReference type="PANTHER" id="PTHR11662">
    <property type="entry name" value="SOLUTE CARRIER FAMILY 17"/>
    <property type="match status" value="1"/>
</dbReference>
<feature type="transmembrane region" description="Helical" evidence="6">
    <location>
        <begin position="343"/>
        <end position="366"/>
    </location>
</feature>
<feature type="domain" description="Major facilitator superfamily (MFS) profile" evidence="7">
    <location>
        <begin position="12"/>
        <end position="398"/>
    </location>
</feature>
<proteinExistence type="predicted"/>
<keyword evidence="2" id="KW-0813">Transport</keyword>
<dbReference type="PROSITE" id="PS50850">
    <property type="entry name" value="MFS"/>
    <property type="match status" value="1"/>
</dbReference>
<dbReference type="Pfam" id="PF07690">
    <property type="entry name" value="MFS_1"/>
    <property type="match status" value="1"/>
</dbReference>
<evidence type="ECO:0000256" key="4">
    <source>
        <dbReference type="ARBA" id="ARBA00022989"/>
    </source>
</evidence>
<dbReference type="PANTHER" id="PTHR11662:SF399">
    <property type="entry name" value="FI19708P1-RELATED"/>
    <property type="match status" value="1"/>
</dbReference>
<feature type="transmembrane region" description="Helical" evidence="6">
    <location>
        <begin position="309"/>
        <end position="331"/>
    </location>
</feature>
<comment type="subcellular location">
    <subcellularLocation>
        <location evidence="1">Cell membrane</location>
        <topology evidence="1">Multi-pass membrane protein</topology>
    </subcellularLocation>
</comment>
<organism evidence="8 9">
    <name type="scientific">Enterococcus wangshanyuanii</name>
    <dbReference type="NCBI Taxonomy" id="2005703"/>
    <lineage>
        <taxon>Bacteria</taxon>
        <taxon>Bacillati</taxon>
        <taxon>Bacillota</taxon>
        <taxon>Bacilli</taxon>
        <taxon>Lactobacillales</taxon>
        <taxon>Enterococcaceae</taxon>
        <taxon>Enterococcus</taxon>
    </lineage>
</organism>
<keyword evidence="3 6" id="KW-0812">Transmembrane</keyword>
<feature type="transmembrane region" description="Helical" evidence="6">
    <location>
        <begin position="372"/>
        <end position="393"/>
    </location>
</feature>